<dbReference type="AlphaFoldDB" id="A0A7R9BZ40"/>
<proteinExistence type="predicted"/>
<dbReference type="OrthoDB" id="9992480at2759"/>
<feature type="domain" description="CCHC-type" evidence="3">
    <location>
        <begin position="658"/>
        <end position="671"/>
    </location>
</feature>
<dbReference type="InterPro" id="IPR036875">
    <property type="entry name" value="Znf_CCHC_sf"/>
</dbReference>
<organism evidence="4">
    <name type="scientific">Notodromas monacha</name>
    <dbReference type="NCBI Taxonomy" id="399045"/>
    <lineage>
        <taxon>Eukaryota</taxon>
        <taxon>Metazoa</taxon>
        <taxon>Ecdysozoa</taxon>
        <taxon>Arthropoda</taxon>
        <taxon>Crustacea</taxon>
        <taxon>Oligostraca</taxon>
        <taxon>Ostracoda</taxon>
        <taxon>Podocopa</taxon>
        <taxon>Podocopida</taxon>
        <taxon>Cypridocopina</taxon>
        <taxon>Cypridoidea</taxon>
        <taxon>Cyprididae</taxon>
        <taxon>Notodromas</taxon>
    </lineage>
</organism>
<keyword evidence="5" id="KW-1185">Reference proteome</keyword>
<dbReference type="SMART" id="SM00343">
    <property type="entry name" value="ZnF_C2HC"/>
    <property type="match status" value="1"/>
</dbReference>
<dbReference type="InterPro" id="IPR001878">
    <property type="entry name" value="Znf_CCHC"/>
</dbReference>
<gene>
    <name evidence="4" type="ORF">NMOB1V02_LOCUS10252</name>
</gene>
<dbReference type="PROSITE" id="PS50158">
    <property type="entry name" value="ZF_CCHC"/>
    <property type="match status" value="1"/>
</dbReference>
<accession>A0A7R9BZ40</accession>
<keyword evidence="1" id="KW-0862">Zinc</keyword>
<dbReference type="EMBL" id="CAJPEX010004080">
    <property type="protein sequence ID" value="CAG0922782.1"/>
    <property type="molecule type" value="Genomic_DNA"/>
</dbReference>
<evidence type="ECO:0000313" key="5">
    <source>
        <dbReference type="Proteomes" id="UP000678499"/>
    </source>
</evidence>
<feature type="compositionally biased region" description="Basic and acidic residues" evidence="2">
    <location>
        <begin position="715"/>
        <end position="726"/>
    </location>
</feature>
<evidence type="ECO:0000259" key="3">
    <source>
        <dbReference type="PROSITE" id="PS50158"/>
    </source>
</evidence>
<dbReference type="Pfam" id="PF00098">
    <property type="entry name" value="zf-CCHC"/>
    <property type="match status" value="1"/>
</dbReference>
<dbReference type="SUPFAM" id="SSF57756">
    <property type="entry name" value="Retrovirus zinc finger-like domains"/>
    <property type="match status" value="1"/>
</dbReference>
<keyword evidence="1" id="KW-0479">Metal-binding</keyword>
<dbReference type="GO" id="GO:0003676">
    <property type="term" value="F:nucleic acid binding"/>
    <property type="evidence" value="ECO:0007669"/>
    <property type="project" value="InterPro"/>
</dbReference>
<evidence type="ECO:0000256" key="2">
    <source>
        <dbReference type="SAM" id="MobiDB-lite"/>
    </source>
</evidence>
<evidence type="ECO:0000256" key="1">
    <source>
        <dbReference type="PROSITE-ProRule" id="PRU00047"/>
    </source>
</evidence>
<dbReference type="EMBL" id="OA886117">
    <property type="protein sequence ID" value="CAD7282630.1"/>
    <property type="molecule type" value="Genomic_DNA"/>
</dbReference>
<dbReference type="Gene3D" id="4.10.60.10">
    <property type="entry name" value="Zinc finger, CCHC-type"/>
    <property type="match status" value="1"/>
</dbReference>
<evidence type="ECO:0000313" key="4">
    <source>
        <dbReference type="EMBL" id="CAD7282630.1"/>
    </source>
</evidence>
<dbReference type="Proteomes" id="UP000678499">
    <property type="component" value="Unassembled WGS sequence"/>
</dbReference>
<reference evidence="4" key="1">
    <citation type="submission" date="2020-11" db="EMBL/GenBank/DDBJ databases">
        <authorList>
            <person name="Tran Van P."/>
        </authorList>
    </citation>
    <scope>NUCLEOTIDE SEQUENCE</scope>
</reference>
<name>A0A7R9BZ40_9CRUS</name>
<feature type="region of interest" description="Disordered" evidence="2">
    <location>
        <begin position="691"/>
        <end position="739"/>
    </location>
</feature>
<protein>
    <recommendedName>
        <fullName evidence="3">CCHC-type domain-containing protein</fullName>
    </recommendedName>
</protein>
<dbReference type="GO" id="GO:0008270">
    <property type="term" value="F:zinc ion binding"/>
    <property type="evidence" value="ECO:0007669"/>
    <property type="project" value="UniProtKB-KW"/>
</dbReference>
<keyword evidence="1" id="KW-0863">Zinc-finger</keyword>
<sequence length="739" mass="84104">MSESWNKRDVGPGSSRFFQKPPSFGSGFEFDLSFPLEKPAIKIIDETKQGHVVDSENLAKSDPSKLAVQFETEIQEIHVEEPGSTTELLQQKVPAEFVNTFSQHKQHKILNYKDFMPLPRNQHPPETLIRRERFPDLVIRANKWLMENKEYSAAFCQTISHFELPKHKKHKHKSDSTIVKIGNSFGHTHGLRIWLKKNESGFPQRLQYFDTVPRAYESFASHSKQRGVQTYESIDRVVERINDVLRITSLPGRIITAETVTTPHPDDPELCHFWERKDIQDTQYVHFLRFVGSLAHIMGVERDALYLANEVQPRLPEAMLINNRRNIELFDEQIQAWNTMVDALVPNLAARDESTLAIEMAQLTLFATHLKDEVTQQQRELDEMVGIKNKLLTKELTLDQLDRPSSDKVVFFNMKTGSQDAPKGNKQITNSIVNQLPNFSGAANENWADWWQDICVALVGCDITDDNMRTIILQKVVGKAQEFLCCVDGLTDEHYQVLVKELELAYGGNFMGEGALKLQTIYQGELESVLDFSVRIRRVGQQMLGEAPSKIKVLRVEGQEPKLCTNPFLKIELIRYDAQKQSIDQLMVSQFLQGMLPSLYDRLGAIPITMAQALKYATNIEKLKARQRANENFQVMSTIACKQQQHPGNNNANPTRTCWNCGKPGHFSSKCYSKGQPSGATANTLQGAKVQTPEHLALDPIEAKETKIRKGNNSNRDKNKDPHCTDPQDQVEEYIFSSS</sequence>